<evidence type="ECO:0000256" key="3">
    <source>
        <dbReference type="ARBA" id="ARBA00023274"/>
    </source>
</evidence>
<keyword evidence="5" id="KW-1185">Reference proteome</keyword>
<name>A0A8C8ZMY7_PROSS</name>
<evidence type="ECO:0000256" key="1">
    <source>
        <dbReference type="ARBA" id="ARBA00007817"/>
    </source>
</evidence>
<dbReference type="GO" id="GO:0003723">
    <property type="term" value="F:RNA binding"/>
    <property type="evidence" value="ECO:0007669"/>
    <property type="project" value="TreeGrafter"/>
</dbReference>
<dbReference type="Ensembl" id="ENSPSMT00000023048.1">
    <property type="protein sequence ID" value="ENSPSMP00000019883.1"/>
    <property type="gene ID" value="ENSPSMG00000014041.1"/>
</dbReference>
<accession>A0A8C8ZMY7</accession>
<dbReference type="GO" id="GO:0002181">
    <property type="term" value="P:cytoplasmic translation"/>
    <property type="evidence" value="ECO:0007669"/>
    <property type="project" value="TreeGrafter"/>
</dbReference>
<dbReference type="InterPro" id="IPR038526">
    <property type="entry name" value="Ribosomal_eL22_sf"/>
</dbReference>
<dbReference type="Proteomes" id="UP000694414">
    <property type="component" value="Unplaced"/>
</dbReference>
<dbReference type="GO" id="GO:0005840">
    <property type="term" value="C:ribosome"/>
    <property type="evidence" value="ECO:0007669"/>
    <property type="project" value="UniProtKB-KW"/>
</dbReference>
<protein>
    <recommendedName>
        <fullName evidence="6">60S ribosomal protein L22-like 1</fullName>
    </recommendedName>
</protein>
<keyword evidence="2" id="KW-0689">Ribosomal protein</keyword>
<dbReference type="PANTHER" id="PTHR10064:SF1">
    <property type="entry name" value="RIBOSOMAL PROTEIN EL22-LIKE"/>
    <property type="match status" value="1"/>
</dbReference>
<organism evidence="4 5">
    <name type="scientific">Prolemur simus</name>
    <name type="common">Greater bamboo lemur</name>
    <name type="synonym">Hapalemur simus</name>
    <dbReference type="NCBI Taxonomy" id="1328070"/>
    <lineage>
        <taxon>Eukaryota</taxon>
        <taxon>Metazoa</taxon>
        <taxon>Chordata</taxon>
        <taxon>Craniata</taxon>
        <taxon>Vertebrata</taxon>
        <taxon>Euteleostomi</taxon>
        <taxon>Mammalia</taxon>
        <taxon>Eutheria</taxon>
        <taxon>Euarchontoglires</taxon>
        <taxon>Primates</taxon>
        <taxon>Strepsirrhini</taxon>
        <taxon>Lemuriformes</taxon>
        <taxon>Lemuridae</taxon>
        <taxon>Prolemur</taxon>
    </lineage>
</organism>
<reference evidence="4" key="1">
    <citation type="submission" date="2025-08" db="UniProtKB">
        <authorList>
            <consortium name="Ensembl"/>
        </authorList>
    </citation>
    <scope>IDENTIFICATION</scope>
</reference>
<evidence type="ECO:0008006" key="6">
    <source>
        <dbReference type="Google" id="ProtNLM"/>
    </source>
</evidence>
<evidence type="ECO:0000313" key="4">
    <source>
        <dbReference type="Ensembl" id="ENSPSMP00000019883.1"/>
    </source>
</evidence>
<sequence>MAPQKDKKSQRSTRKFHLDLTHPVEDGISDSGNFEQFPQEKVKVSGKTGTLGNVHIEHVKNKITVVSEKQFSKRYLKYLIKKYLKKNNLCDWLRGVASDKETYGLCYFQISQDEDGSESEDQVKPFLTGLCLLKQMKHMRERNMEKWAFSLSVNKKHCTLKKFFWKTENVKEERKVKTYN</sequence>
<evidence type="ECO:0000256" key="2">
    <source>
        <dbReference type="ARBA" id="ARBA00022980"/>
    </source>
</evidence>
<dbReference type="GeneTree" id="ENSGT00940000154509"/>
<dbReference type="InterPro" id="IPR002671">
    <property type="entry name" value="Ribosomal_eL22"/>
</dbReference>
<dbReference type="Gene3D" id="3.30.1360.210">
    <property type="match status" value="1"/>
</dbReference>
<dbReference type="GO" id="GO:0003735">
    <property type="term" value="F:structural constituent of ribosome"/>
    <property type="evidence" value="ECO:0007669"/>
    <property type="project" value="InterPro"/>
</dbReference>
<dbReference type="FunFam" id="3.30.1360.210:FF:000001">
    <property type="entry name" value="60S ribosomal protein L22 1"/>
    <property type="match status" value="1"/>
</dbReference>
<proteinExistence type="inferred from homology"/>
<reference evidence="4" key="2">
    <citation type="submission" date="2025-09" db="UniProtKB">
        <authorList>
            <consortium name="Ensembl"/>
        </authorList>
    </citation>
    <scope>IDENTIFICATION</scope>
</reference>
<dbReference type="PANTHER" id="PTHR10064">
    <property type="entry name" value="60S RIBOSOMAL PROTEIN L22"/>
    <property type="match status" value="1"/>
</dbReference>
<comment type="similarity">
    <text evidence="1">Belongs to the eukaryotic ribosomal protein eL22 family.</text>
</comment>
<dbReference type="GO" id="GO:1990904">
    <property type="term" value="C:ribonucleoprotein complex"/>
    <property type="evidence" value="ECO:0007669"/>
    <property type="project" value="UniProtKB-KW"/>
</dbReference>
<dbReference type="AlphaFoldDB" id="A0A8C8ZMY7"/>
<dbReference type="GO" id="GO:0005737">
    <property type="term" value="C:cytoplasm"/>
    <property type="evidence" value="ECO:0007669"/>
    <property type="project" value="UniProtKB-ARBA"/>
</dbReference>
<dbReference type="Pfam" id="PF01776">
    <property type="entry name" value="Ribosomal_L22e"/>
    <property type="match status" value="1"/>
</dbReference>
<keyword evidence="3" id="KW-0687">Ribonucleoprotein</keyword>
<evidence type="ECO:0000313" key="5">
    <source>
        <dbReference type="Proteomes" id="UP000694414"/>
    </source>
</evidence>